<name>A0A8H3X5R2_GIGMA</name>
<dbReference type="EMBL" id="WTPW01001747">
    <property type="protein sequence ID" value="KAF0416561.1"/>
    <property type="molecule type" value="Genomic_DNA"/>
</dbReference>
<comment type="caution">
    <text evidence="1">The sequence shown here is derived from an EMBL/GenBank/DDBJ whole genome shotgun (WGS) entry which is preliminary data.</text>
</comment>
<organism evidence="1 2">
    <name type="scientific">Gigaspora margarita</name>
    <dbReference type="NCBI Taxonomy" id="4874"/>
    <lineage>
        <taxon>Eukaryota</taxon>
        <taxon>Fungi</taxon>
        <taxon>Fungi incertae sedis</taxon>
        <taxon>Mucoromycota</taxon>
        <taxon>Glomeromycotina</taxon>
        <taxon>Glomeromycetes</taxon>
        <taxon>Diversisporales</taxon>
        <taxon>Gigasporaceae</taxon>
        <taxon>Gigaspora</taxon>
    </lineage>
</organism>
<sequence length="109" mass="12842">MFRKDYFGWNNNQSIINNDGPDYGKRQDVYYNHIDIKQKKKSKDGPNNDNTCMEYEEKQLTHLNYIAKLESEVKVYTRANTLLAGLLNDNAKKKRKLNEKVLILESLNE</sequence>
<gene>
    <name evidence="1" type="ORF">F8M41_007398</name>
</gene>
<protein>
    <submittedName>
        <fullName evidence="1">Uncharacterized protein</fullName>
    </submittedName>
</protein>
<proteinExistence type="predicted"/>
<evidence type="ECO:0000313" key="2">
    <source>
        <dbReference type="Proteomes" id="UP000439903"/>
    </source>
</evidence>
<accession>A0A8H3X5R2</accession>
<keyword evidence="2" id="KW-1185">Reference proteome</keyword>
<dbReference type="Proteomes" id="UP000439903">
    <property type="component" value="Unassembled WGS sequence"/>
</dbReference>
<evidence type="ECO:0000313" key="1">
    <source>
        <dbReference type="EMBL" id="KAF0416561.1"/>
    </source>
</evidence>
<dbReference type="AlphaFoldDB" id="A0A8H3X5R2"/>
<reference evidence="1 2" key="1">
    <citation type="journal article" date="2019" name="Environ. Microbiol.">
        <title>At the nexus of three kingdoms: the genome of the mycorrhizal fungus Gigaspora margarita provides insights into plant, endobacterial and fungal interactions.</title>
        <authorList>
            <person name="Venice F."/>
            <person name="Ghignone S."/>
            <person name="Salvioli di Fossalunga A."/>
            <person name="Amselem J."/>
            <person name="Novero M."/>
            <person name="Xianan X."/>
            <person name="Sedzielewska Toro K."/>
            <person name="Morin E."/>
            <person name="Lipzen A."/>
            <person name="Grigoriev I.V."/>
            <person name="Henrissat B."/>
            <person name="Martin F.M."/>
            <person name="Bonfante P."/>
        </authorList>
    </citation>
    <scope>NUCLEOTIDE SEQUENCE [LARGE SCALE GENOMIC DNA]</scope>
    <source>
        <strain evidence="1 2">BEG34</strain>
    </source>
</reference>